<dbReference type="Pfam" id="PF13086">
    <property type="entry name" value="AAA_11"/>
    <property type="match status" value="1"/>
</dbReference>
<keyword evidence="3" id="KW-0378">Hydrolase</keyword>
<feature type="coiled-coil region" evidence="6">
    <location>
        <begin position="308"/>
        <end position="342"/>
    </location>
</feature>
<dbReference type="PROSITE" id="PS50035">
    <property type="entry name" value="PLD"/>
    <property type="match status" value="1"/>
</dbReference>
<keyword evidence="6" id="KW-0175">Coiled coil</keyword>
<dbReference type="Pfam" id="PF13091">
    <property type="entry name" value="PLDc_2"/>
    <property type="match status" value="1"/>
</dbReference>
<dbReference type="InterPro" id="IPR003593">
    <property type="entry name" value="AAA+_ATPase"/>
</dbReference>
<accession>A0A423UVK9</accession>
<dbReference type="GO" id="GO:0005524">
    <property type="term" value="F:ATP binding"/>
    <property type="evidence" value="ECO:0007669"/>
    <property type="project" value="UniProtKB-KW"/>
</dbReference>
<dbReference type="InterPro" id="IPR027417">
    <property type="entry name" value="P-loop_NTPase"/>
</dbReference>
<dbReference type="GO" id="GO:0006793">
    <property type="term" value="P:phosphorus metabolic process"/>
    <property type="evidence" value="ECO:0007669"/>
    <property type="project" value="UniProtKB-ARBA"/>
</dbReference>
<keyword evidence="4" id="KW-0347">Helicase</keyword>
<dbReference type="Gene3D" id="3.40.50.300">
    <property type="entry name" value="P-loop containing nucleotide triphosphate hydrolases"/>
    <property type="match status" value="2"/>
</dbReference>
<evidence type="ECO:0000256" key="3">
    <source>
        <dbReference type="ARBA" id="ARBA00022801"/>
    </source>
</evidence>
<sequence length="1099" mass="120374">MGWREEIATAVDEWIAVEGGAGQRPRWRRIGRAARAGEPGRYAVDLRGTELNPDQLESLRLAGPEESGVEAGFAVTETMQSGSALTVRVAEFADPVDPFLWVLQQPPTFLLETLRDGIAGLGETPLGSLLASGSPRGEPARTEVPAGLFPEQQEAYRACLGTGVRLVWGPPGTGKTMVLTLAIGDLIAAGKRVLLVSATNIAVDNALKGVLRGHRHNSGDIVRVGPPQLKEIADDPHVSLPLMVRARLGDVEGRRAQVSADLLGIRSRAEDLAELEAGLVRFDAEAYVQARGLVTEPFGDTASRDVRVSELKKAAREVGESLAAAEQDLNGALKDRDDAEDSRHLWKQVDALLDEADRVEHAATAAESAALQSRERLRETQRALREVENRTGLAKLRSRAERTDAQAACGEAGDQFREAHGHALKARDIADRRRAQIAVQAEEMTRAIPFSDTEIDRRDKAARAAAARHRTLTRSLGELRTALATAEDEAGRAHLAETLIAAAEEQGWPARHGKAEALRPVVASEAARKGPLEERYKQIQEEYERLARDAQGEIIKNARLVATTLARFRTNRHVFSGHYDVVLIDEVGAASLPEVLLAVSHAQQAAVLLGDFMQLGPVVPRALKDKRRPDIQRWLVPDVFQHCGITDPAAARTHPACTTLVTQNRFGRAVMGLVNGLAYGGVLQAGPVVPSSRSPEDPEIVLIDTDGLHELAHVHLTGPSKGWWPAGPLISRALIDLHGGDGETTGVVTPYGDQAEATLEALRDIERDGGPSAEVGTAHRFQGREFPIVVFDTVEGELSRPLWMAKASRAPEASDWMRSGIRLFNVAMTRVQTRVYVIASATRIREVARKAPDSPFGHLDALIGSSGVRVLPAKSLITPPELNVPRGEFGDRLAEVLSRHVEVSDVDDETTFYASFVAAIRSARTSLWLWAPWVARRVRMILPELRAAVDRGVRVTVFIRDPSDQLQKKPANLSLVQDLRAVVHTVVPMHVMHQKIVVVDERTVMLGSLNALSQSWTREVMVTMRGAYFARKILTHEHAEIFARPPKCPQCGQDDIEIRRGAKENWYWRCYNSRCPTGGGNKAWKKDIELWRRPGSAKR</sequence>
<dbReference type="SMART" id="SM00382">
    <property type="entry name" value="AAA"/>
    <property type="match status" value="1"/>
</dbReference>
<protein>
    <recommendedName>
        <fullName evidence="7">PLD phosphodiesterase domain-containing protein</fullName>
    </recommendedName>
</protein>
<dbReference type="PANTHER" id="PTHR43788:SF8">
    <property type="entry name" value="DNA-BINDING PROTEIN SMUBP-2"/>
    <property type="match status" value="1"/>
</dbReference>
<dbReference type="InterPro" id="IPR050534">
    <property type="entry name" value="Coronavir_polyprotein_1ab"/>
</dbReference>
<evidence type="ECO:0000256" key="4">
    <source>
        <dbReference type="ARBA" id="ARBA00022806"/>
    </source>
</evidence>
<dbReference type="AlphaFoldDB" id="A0A423UVK9"/>
<dbReference type="CDD" id="cd00138">
    <property type="entry name" value="PLDc_SF"/>
    <property type="match status" value="1"/>
</dbReference>
<dbReference type="InterPro" id="IPR041677">
    <property type="entry name" value="DNA2/NAM7_AAA_11"/>
</dbReference>
<gene>
    <name evidence="8" type="ORF">D3105_22375</name>
</gene>
<dbReference type="InterPro" id="IPR041679">
    <property type="entry name" value="DNA2/NAM7-like_C"/>
</dbReference>
<keyword evidence="5" id="KW-0067">ATP-binding</keyword>
<evidence type="ECO:0000256" key="1">
    <source>
        <dbReference type="ARBA" id="ARBA00007913"/>
    </source>
</evidence>
<dbReference type="GO" id="GO:0016787">
    <property type="term" value="F:hydrolase activity"/>
    <property type="evidence" value="ECO:0007669"/>
    <property type="project" value="UniProtKB-KW"/>
</dbReference>
<dbReference type="Gene3D" id="3.30.870.10">
    <property type="entry name" value="Endonuclease Chain A"/>
    <property type="match status" value="1"/>
</dbReference>
<dbReference type="Pfam" id="PF13087">
    <property type="entry name" value="AAA_12"/>
    <property type="match status" value="1"/>
</dbReference>
<keyword evidence="2" id="KW-0547">Nucleotide-binding</keyword>
<dbReference type="InterPro" id="IPR001736">
    <property type="entry name" value="PLipase_D/transphosphatidylase"/>
</dbReference>
<comment type="similarity">
    <text evidence="1">Belongs to the DNA2/NAM7 helicase family.</text>
</comment>
<dbReference type="Proteomes" id="UP000285596">
    <property type="component" value="Unassembled WGS sequence"/>
</dbReference>
<dbReference type="SUPFAM" id="SSF52540">
    <property type="entry name" value="P-loop containing nucleoside triphosphate hydrolases"/>
    <property type="match status" value="1"/>
</dbReference>
<dbReference type="InterPro" id="IPR025202">
    <property type="entry name" value="PLD-like_dom"/>
</dbReference>
<comment type="caution">
    <text evidence="8">The sequence shown here is derived from an EMBL/GenBank/DDBJ whole genome shotgun (WGS) entry which is preliminary data.</text>
</comment>
<name>A0A423UVK9_STRGL</name>
<proteinExistence type="inferred from homology"/>
<dbReference type="GO" id="GO:0043139">
    <property type="term" value="F:5'-3' DNA helicase activity"/>
    <property type="evidence" value="ECO:0007669"/>
    <property type="project" value="TreeGrafter"/>
</dbReference>
<reference evidence="8 9" key="1">
    <citation type="submission" date="2018-08" db="EMBL/GenBank/DDBJ databases">
        <title>Streptomyces globisporus 1912-4Crt, whole genome shotgun sequence.</title>
        <authorList>
            <person name="Matselyukh B."/>
        </authorList>
    </citation>
    <scope>NUCLEOTIDE SEQUENCE [LARGE SCALE GENOMIC DNA]</scope>
    <source>
        <strain evidence="8 9">1912-4Crt</strain>
    </source>
</reference>
<dbReference type="CDD" id="cd01120">
    <property type="entry name" value="RecA-like_superfamily"/>
    <property type="match status" value="1"/>
</dbReference>
<organism evidence="8 9">
    <name type="scientific">Streptomyces globisporus</name>
    <dbReference type="NCBI Taxonomy" id="1908"/>
    <lineage>
        <taxon>Bacteria</taxon>
        <taxon>Bacillati</taxon>
        <taxon>Actinomycetota</taxon>
        <taxon>Actinomycetes</taxon>
        <taxon>Kitasatosporales</taxon>
        <taxon>Streptomycetaceae</taxon>
        <taxon>Streptomyces</taxon>
    </lineage>
</organism>
<evidence type="ECO:0000256" key="5">
    <source>
        <dbReference type="ARBA" id="ARBA00022840"/>
    </source>
</evidence>
<feature type="domain" description="PLD phosphodiesterase" evidence="7">
    <location>
        <begin position="988"/>
        <end position="1015"/>
    </location>
</feature>
<dbReference type="RefSeq" id="WP_118904854.1">
    <property type="nucleotide sequence ID" value="NZ_QWFA01000126.1"/>
</dbReference>
<dbReference type="EMBL" id="QWFA01000126">
    <property type="protein sequence ID" value="ROV66375.1"/>
    <property type="molecule type" value="Genomic_DNA"/>
</dbReference>
<dbReference type="PANTHER" id="PTHR43788">
    <property type="entry name" value="DNA2/NAM7 HELICASE FAMILY MEMBER"/>
    <property type="match status" value="1"/>
</dbReference>
<evidence type="ECO:0000256" key="6">
    <source>
        <dbReference type="SAM" id="Coils"/>
    </source>
</evidence>
<evidence type="ECO:0000259" key="7">
    <source>
        <dbReference type="PROSITE" id="PS50035"/>
    </source>
</evidence>
<evidence type="ECO:0000313" key="9">
    <source>
        <dbReference type="Proteomes" id="UP000285596"/>
    </source>
</evidence>
<evidence type="ECO:0000256" key="2">
    <source>
        <dbReference type="ARBA" id="ARBA00022741"/>
    </source>
</evidence>
<dbReference type="SUPFAM" id="SSF56024">
    <property type="entry name" value="Phospholipase D/nuclease"/>
    <property type="match status" value="1"/>
</dbReference>
<evidence type="ECO:0000313" key="8">
    <source>
        <dbReference type="EMBL" id="ROV66375.1"/>
    </source>
</evidence>